<dbReference type="PANTHER" id="PTHR34811:SF1">
    <property type="entry name" value="MATURASE K"/>
    <property type="match status" value="1"/>
</dbReference>
<comment type="subcellular location">
    <subcellularLocation>
        <location evidence="1">Plastid</location>
    </subcellularLocation>
</comment>
<comment type="similarity">
    <text evidence="2">Belongs to the intron maturase 2 family. MatK subfamily.</text>
</comment>
<evidence type="ECO:0000256" key="6">
    <source>
        <dbReference type="ARBA" id="ARBA00022884"/>
    </source>
</evidence>
<keyword evidence="4" id="KW-0507">mRNA processing</keyword>
<dbReference type="GO" id="GO:0008033">
    <property type="term" value="P:tRNA processing"/>
    <property type="evidence" value="ECO:0007669"/>
    <property type="project" value="UniProtKB-KW"/>
</dbReference>
<accession>A0A191T5Q0</accession>
<protein>
    <submittedName>
        <fullName evidence="11">Maturase K</fullName>
    </submittedName>
</protein>
<dbReference type="GO" id="GO:0006397">
    <property type="term" value="P:mRNA processing"/>
    <property type="evidence" value="ECO:0007669"/>
    <property type="project" value="UniProtKB-KW"/>
</dbReference>
<evidence type="ECO:0000256" key="5">
    <source>
        <dbReference type="ARBA" id="ARBA00022694"/>
    </source>
</evidence>
<feature type="domain" description="Domain X" evidence="9">
    <location>
        <begin position="414"/>
        <end position="513"/>
    </location>
</feature>
<geneLocation type="chloroplast" evidence="11"/>
<keyword evidence="5" id="KW-0819">tRNA processing</keyword>
<evidence type="ECO:0000259" key="10">
    <source>
        <dbReference type="Pfam" id="PF01824"/>
    </source>
</evidence>
<feature type="region of interest" description="Disordered" evidence="8">
    <location>
        <begin position="118"/>
        <end position="149"/>
    </location>
</feature>
<keyword evidence="6" id="KW-0694">RNA-binding</keyword>
<dbReference type="GeneID" id="27986691"/>
<evidence type="ECO:0000256" key="8">
    <source>
        <dbReference type="SAM" id="MobiDB-lite"/>
    </source>
</evidence>
<evidence type="ECO:0000313" key="11">
    <source>
        <dbReference type="EMBL" id="ANI25725.1"/>
    </source>
</evidence>
<evidence type="ECO:0000256" key="3">
    <source>
        <dbReference type="ARBA" id="ARBA00022640"/>
    </source>
</evidence>
<dbReference type="AlphaFoldDB" id="A0A191T5Q0"/>
<feature type="domain" description="Maturase MatK N-terminal" evidence="10">
    <location>
        <begin position="25"/>
        <end position="365"/>
    </location>
</feature>
<dbReference type="InterPro" id="IPR002866">
    <property type="entry name" value="Maturase_MatK"/>
</dbReference>
<evidence type="ECO:0000256" key="7">
    <source>
        <dbReference type="RuleBase" id="RU004226"/>
    </source>
</evidence>
<dbReference type="Pfam" id="PF01824">
    <property type="entry name" value="MatK_N"/>
    <property type="match status" value="1"/>
</dbReference>
<dbReference type="InterPro" id="IPR024937">
    <property type="entry name" value="Domain_X"/>
</dbReference>
<dbReference type="PANTHER" id="PTHR34811">
    <property type="entry name" value="MATURASE K"/>
    <property type="match status" value="1"/>
</dbReference>
<comment type="function">
    <text evidence="7">Usually encoded in the trnK tRNA gene intron. Probably assists in splicing its own and other chloroplast group II introns.</text>
</comment>
<evidence type="ECO:0000259" key="9">
    <source>
        <dbReference type="Pfam" id="PF01348"/>
    </source>
</evidence>
<proteinExistence type="inferred from homology"/>
<dbReference type="EMBL" id="KU646494">
    <property type="protein sequence ID" value="ANI25725.1"/>
    <property type="molecule type" value="Genomic_DNA"/>
</dbReference>
<dbReference type="GO" id="GO:0003723">
    <property type="term" value="F:RNA binding"/>
    <property type="evidence" value="ECO:0007669"/>
    <property type="project" value="UniProtKB-KW"/>
</dbReference>
<feature type="compositionally biased region" description="Low complexity" evidence="8">
    <location>
        <begin position="118"/>
        <end position="129"/>
    </location>
</feature>
<dbReference type="RefSeq" id="YP_009256753.1">
    <property type="nucleotide sequence ID" value="NC_030314.1"/>
</dbReference>
<dbReference type="GO" id="GO:0009507">
    <property type="term" value="C:chloroplast"/>
    <property type="evidence" value="ECO:0007669"/>
    <property type="project" value="InterPro"/>
</dbReference>
<sequence length="570" mass="67109">MSVRNSSNVSSTEGLNKEIVHSDWHSSKLYPFLLQETLYMMGSRDNAVYTQIENKEIPQVRVSFLKIKRIVNAIRYEGYAENSCLPLDSPHRKIVSKQRRKSLDNLILQSMTMVLDSNNQNSTTISSSSQRDHRHRDHRQNLETLAQRDHRHRNDISHKRWNRYNSVHSALLAIEYQWQAYASIFEGRFSAFLHPEILVRILRYQMQDVSLIHLLRQLLHQNILKLEPVNGYLRQSTSNKLAILLLNWYTLECEKFFLLEVPTFLLNNQSLHTVTSDDRSCLKKMTIWNPLLISTQNISKQQYNEINNTLSNQKKNSSLYTSNSITYKYIRTKNIWLLNIHGKQELMNILQERYMKFLQNRLGCMYNSNQLRSILVDNSSLLLGHILQFKVKHIFVRIHIDCSILKTSLKIKSISILNPLFLVVRILAAYRFCTYFGYPISKSGWATWSDTTIVDRFKRIRDSLIGYYSGSVNHKDLSRIHHILHYSCAKTLACKHKTNLRKIWTKYADGPFGRSNLSRKYKYNNKRIAFHMLGKSKNVDARRNVRCWNLHFKQPDPISILLENTYRLPQ</sequence>
<organism evidence="11">
    <name type="scientific">Closterium baillyanum</name>
    <dbReference type="NCBI Taxonomy" id="1416941"/>
    <lineage>
        <taxon>Eukaryota</taxon>
        <taxon>Viridiplantae</taxon>
        <taxon>Streptophyta</taxon>
        <taxon>Zygnematophyceae</taxon>
        <taxon>Zygnematophycidae</taxon>
        <taxon>Desmidiales</taxon>
        <taxon>Closteriaceae</taxon>
        <taxon>Closterium</taxon>
    </lineage>
</organism>
<reference evidence="11" key="1">
    <citation type="journal article" date="2016" name="Front. Plant Sci.">
        <title>Comparative Chloroplast Genome Analyses of Streptophyte Green Algae Uncover Major Structural Alterations in the Klebsormidiophyceae, Coleochaetophyceae and Zygnematophyceae.</title>
        <authorList>
            <person name="Lemieux C."/>
            <person name="Otis C."/>
            <person name="Turmel M."/>
        </authorList>
    </citation>
    <scope>NUCLEOTIDE SEQUENCE</scope>
</reference>
<name>A0A191T5Q0_9VIRI</name>
<evidence type="ECO:0000256" key="4">
    <source>
        <dbReference type="ARBA" id="ARBA00022664"/>
    </source>
</evidence>
<keyword evidence="7 11" id="KW-0150">Chloroplast</keyword>
<dbReference type="Pfam" id="PF01348">
    <property type="entry name" value="Intron_maturas2"/>
    <property type="match status" value="1"/>
</dbReference>
<keyword evidence="3 7" id="KW-0934">Plastid</keyword>
<dbReference type="InterPro" id="IPR024942">
    <property type="entry name" value="Maturase_MatK_N"/>
</dbReference>
<evidence type="ECO:0000256" key="1">
    <source>
        <dbReference type="ARBA" id="ARBA00004474"/>
    </source>
</evidence>
<evidence type="ECO:0000256" key="2">
    <source>
        <dbReference type="ARBA" id="ARBA00006621"/>
    </source>
</evidence>
<gene>
    <name evidence="11" type="primary">matK</name>
</gene>